<dbReference type="Proteomes" id="UP000663760">
    <property type="component" value="Chromosome 18"/>
</dbReference>
<dbReference type="AlphaFoldDB" id="A0A7I8LN41"/>
<organism evidence="1 2">
    <name type="scientific">Spirodela intermedia</name>
    <name type="common">Intermediate duckweed</name>
    <dbReference type="NCBI Taxonomy" id="51605"/>
    <lineage>
        <taxon>Eukaryota</taxon>
        <taxon>Viridiplantae</taxon>
        <taxon>Streptophyta</taxon>
        <taxon>Embryophyta</taxon>
        <taxon>Tracheophyta</taxon>
        <taxon>Spermatophyta</taxon>
        <taxon>Magnoliopsida</taxon>
        <taxon>Liliopsida</taxon>
        <taxon>Araceae</taxon>
        <taxon>Lemnoideae</taxon>
        <taxon>Spirodela</taxon>
    </lineage>
</organism>
<gene>
    <name evidence="1" type="ORF">SI8410_18021366</name>
</gene>
<accession>A0A7I8LN41</accession>
<reference evidence="1" key="1">
    <citation type="submission" date="2020-02" db="EMBL/GenBank/DDBJ databases">
        <authorList>
            <person name="Scholz U."/>
            <person name="Mascher M."/>
            <person name="Fiebig A."/>
        </authorList>
    </citation>
    <scope>NUCLEOTIDE SEQUENCE</scope>
</reference>
<dbReference type="EMBL" id="LR746281">
    <property type="protein sequence ID" value="CAA7410688.1"/>
    <property type="molecule type" value="Genomic_DNA"/>
</dbReference>
<evidence type="ECO:0000313" key="1">
    <source>
        <dbReference type="EMBL" id="CAA7410688.1"/>
    </source>
</evidence>
<sequence>MLLVGHIWHFNQAHQFLVSYAKKPCFEWEKNRRKKIQHQH</sequence>
<protein>
    <submittedName>
        <fullName evidence="1">Uncharacterized protein</fullName>
    </submittedName>
</protein>
<keyword evidence="2" id="KW-1185">Reference proteome</keyword>
<name>A0A7I8LN41_SPIIN</name>
<proteinExistence type="predicted"/>
<evidence type="ECO:0000313" key="2">
    <source>
        <dbReference type="Proteomes" id="UP000663760"/>
    </source>
</evidence>